<comment type="caution">
    <text evidence="1">The sequence shown here is derived from an EMBL/GenBank/DDBJ whole genome shotgun (WGS) entry which is preliminary data.</text>
</comment>
<dbReference type="EMBL" id="LECT01000018">
    <property type="protein sequence ID" value="KLU05430.1"/>
    <property type="molecule type" value="Genomic_DNA"/>
</dbReference>
<sequence length="41" mass="4565">MTKRSLGEGVLESLKSGEGLAPLLRCTELFRLRTGSQRKFV</sequence>
<proteinExistence type="predicted"/>
<organism evidence="1 2">
    <name type="scientific">Rhodopirellula islandica</name>
    <dbReference type="NCBI Taxonomy" id="595434"/>
    <lineage>
        <taxon>Bacteria</taxon>
        <taxon>Pseudomonadati</taxon>
        <taxon>Planctomycetota</taxon>
        <taxon>Planctomycetia</taxon>
        <taxon>Pirellulales</taxon>
        <taxon>Pirellulaceae</taxon>
        <taxon>Rhodopirellula</taxon>
    </lineage>
</organism>
<name>A0A0J1BFW5_RHOIS</name>
<dbReference type="Proteomes" id="UP000036367">
    <property type="component" value="Unassembled WGS sequence"/>
</dbReference>
<evidence type="ECO:0000313" key="2">
    <source>
        <dbReference type="Proteomes" id="UP000036367"/>
    </source>
</evidence>
<gene>
    <name evidence="1" type="ORF">RISK_002537</name>
</gene>
<accession>A0A0J1BFW5</accession>
<keyword evidence="2" id="KW-1185">Reference proteome</keyword>
<evidence type="ECO:0000313" key="1">
    <source>
        <dbReference type="EMBL" id="KLU05430.1"/>
    </source>
</evidence>
<reference evidence="1" key="1">
    <citation type="submission" date="2015-05" db="EMBL/GenBank/DDBJ databases">
        <title>Permanent draft genome of Rhodopirellula islandicus K833.</title>
        <authorList>
            <person name="Kizina J."/>
            <person name="Richter M."/>
            <person name="Glockner F.O."/>
            <person name="Harder J."/>
        </authorList>
    </citation>
    <scope>NUCLEOTIDE SEQUENCE [LARGE SCALE GENOMIC DNA]</scope>
    <source>
        <strain evidence="1">K833</strain>
    </source>
</reference>
<protein>
    <submittedName>
        <fullName evidence="1">Uncharacterized protein</fullName>
    </submittedName>
</protein>
<dbReference type="AlphaFoldDB" id="A0A0J1BFW5"/>